<dbReference type="InterPro" id="IPR036388">
    <property type="entry name" value="WH-like_DNA-bd_sf"/>
</dbReference>
<evidence type="ECO:0000259" key="6">
    <source>
        <dbReference type="Pfam" id="PF08281"/>
    </source>
</evidence>
<sequence>MLDVQDDIIVAFRQGDRAAFNTIYLQLRKPIITFCKYMVPLDDAEDITSDVFVRLWKFREQWNTINDVKAFLYVSARNGCLNFLKQQKTRSDKQKEIAGFLERQQEMILQSQIESELISLIKTEVDNLPDTCRTVFTLSYFEGYENAEIAERLSISDKTVRNLKSIALKTIKKNLESKGLQLSGILMLVQMIKRLP</sequence>
<evidence type="ECO:0000256" key="4">
    <source>
        <dbReference type="ARBA" id="ARBA00023163"/>
    </source>
</evidence>
<keyword evidence="2" id="KW-0805">Transcription regulation</keyword>
<dbReference type="SUPFAM" id="SSF88659">
    <property type="entry name" value="Sigma3 and sigma4 domains of RNA polymerase sigma factors"/>
    <property type="match status" value="1"/>
</dbReference>
<dbReference type="EMBL" id="STFF01000002">
    <property type="protein sequence ID" value="THU40451.1"/>
    <property type="molecule type" value="Genomic_DNA"/>
</dbReference>
<protein>
    <submittedName>
        <fullName evidence="7">RNA polymerase sigma-70 factor</fullName>
    </submittedName>
</protein>
<dbReference type="NCBIfam" id="TIGR02985">
    <property type="entry name" value="Sig70_bacteroi1"/>
    <property type="match status" value="1"/>
</dbReference>
<dbReference type="NCBIfam" id="TIGR02937">
    <property type="entry name" value="sigma70-ECF"/>
    <property type="match status" value="1"/>
</dbReference>
<dbReference type="PANTHER" id="PTHR43133:SF46">
    <property type="entry name" value="RNA POLYMERASE SIGMA-70 FACTOR ECF SUBFAMILY"/>
    <property type="match status" value="1"/>
</dbReference>
<evidence type="ECO:0000256" key="3">
    <source>
        <dbReference type="ARBA" id="ARBA00023082"/>
    </source>
</evidence>
<feature type="domain" description="RNA polymerase sigma-70 region 2" evidence="5">
    <location>
        <begin position="24"/>
        <end position="88"/>
    </location>
</feature>
<dbReference type="InterPro" id="IPR014284">
    <property type="entry name" value="RNA_pol_sigma-70_dom"/>
</dbReference>
<keyword evidence="4" id="KW-0804">Transcription</keyword>
<evidence type="ECO:0000313" key="7">
    <source>
        <dbReference type="EMBL" id="THU40451.1"/>
    </source>
</evidence>
<dbReference type="RefSeq" id="WP_136577204.1">
    <property type="nucleotide sequence ID" value="NZ_STFF01000002.1"/>
</dbReference>
<dbReference type="Pfam" id="PF08281">
    <property type="entry name" value="Sigma70_r4_2"/>
    <property type="match status" value="1"/>
</dbReference>
<dbReference type="GO" id="GO:0003677">
    <property type="term" value="F:DNA binding"/>
    <property type="evidence" value="ECO:0007669"/>
    <property type="project" value="InterPro"/>
</dbReference>
<evidence type="ECO:0000259" key="5">
    <source>
        <dbReference type="Pfam" id="PF04542"/>
    </source>
</evidence>
<dbReference type="OrthoDB" id="659948at2"/>
<keyword evidence="8" id="KW-1185">Reference proteome</keyword>
<dbReference type="Gene3D" id="1.10.10.10">
    <property type="entry name" value="Winged helix-like DNA-binding domain superfamily/Winged helix DNA-binding domain"/>
    <property type="match status" value="1"/>
</dbReference>
<keyword evidence="3" id="KW-0731">Sigma factor</keyword>
<accession>A0A4S8HYN9</accession>
<dbReference type="InterPro" id="IPR014327">
    <property type="entry name" value="RNA_pol_sigma70_bacteroid"/>
</dbReference>
<feature type="domain" description="RNA polymerase sigma factor 70 region 4 type 2" evidence="6">
    <location>
        <begin position="122"/>
        <end position="170"/>
    </location>
</feature>
<organism evidence="7 8">
    <name type="scientific">Niastella caeni</name>
    <dbReference type="NCBI Taxonomy" id="2569763"/>
    <lineage>
        <taxon>Bacteria</taxon>
        <taxon>Pseudomonadati</taxon>
        <taxon>Bacteroidota</taxon>
        <taxon>Chitinophagia</taxon>
        <taxon>Chitinophagales</taxon>
        <taxon>Chitinophagaceae</taxon>
        <taxon>Niastella</taxon>
    </lineage>
</organism>
<proteinExistence type="inferred from homology"/>
<dbReference type="GO" id="GO:0006352">
    <property type="term" value="P:DNA-templated transcription initiation"/>
    <property type="evidence" value="ECO:0007669"/>
    <property type="project" value="InterPro"/>
</dbReference>
<evidence type="ECO:0000256" key="2">
    <source>
        <dbReference type="ARBA" id="ARBA00023015"/>
    </source>
</evidence>
<dbReference type="InterPro" id="IPR013325">
    <property type="entry name" value="RNA_pol_sigma_r2"/>
</dbReference>
<dbReference type="AlphaFoldDB" id="A0A4S8HYN9"/>
<dbReference type="Proteomes" id="UP000306918">
    <property type="component" value="Unassembled WGS sequence"/>
</dbReference>
<comment type="caution">
    <text evidence="7">The sequence shown here is derived from an EMBL/GenBank/DDBJ whole genome shotgun (WGS) entry which is preliminary data.</text>
</comment>
<dbReference type="Pfam" id="PF04542">
    <property type="entry name" value="Sigma70_r2"/>
    <property type="match status" value="1"/>
</dbReference>
<dbReference type="GO" id="GO:0016987">
    <property type="term" value="F:sigma factor activity"/>
    <property type="evidence" value="ECO:0007669"/>
    <property type="project" value="UniProtKB-KW"/>
</dbReference>
<name>A0A4S8HYN9_9BACT</name>
<reference evidence="7 8" key="1">
    <citation type="submission" date="2019-04" db="EMBL/GenBank/DDBJ databases">
        <title>Niastella caeni sp. nov., isolated from activated sludge.</title>
        <authorList>
            <person name="Sheng M."/>
        </authorList>
    </citation>
    <scope>NUCLEOTIDE SEQUENCE [LARGE SCALE GENOMIC DNA]</scope>
    <source>
        <strain evidence="7 8">HX-2-15</strain>
    </source>
</reference>
<dbReference type="Gene3D" id="1.10.1740.10">
    <property type="match status" value="1"/>
</dbReference>
<evidence type="ECO:0000313" key="8">
    <source>
        <dbReference type="Proteomes" id="UP000306918"/>
    </source>
</evidence>
<dbReference type="InterPro" id="IPR039425">
    <property type="entry name" value="RNA_pol_sigma-70-like"/>
</dbReference>
<dbReference type="SUPFAM" id="SSF88946">
    <property type="entry name" value="Sigma2 domain of RNA polymerase sigma factors"/>
    <property type="match status" value="1"/>
</dbReference>
<dbReference type="InterPro" id="IPR013249">
    <property type="entry name" value="RNA_pol_sigma70_r4_t2"/>
</dbReference>
<gene>
    <name evidence="7" type="ORF">FAM09_11360</name>
</gene>
<dbReference type="InterPro" id="IPR007627">
    <property type="entry name" value="RNA_pol_sigma70_r2"/>
</dbReference>
<evidence type="ECO:0000256" key="1">
    <source>
        <dbReference type="ARBA" id="ARBA00010641"/>
    </source>
</evidence>
<dbReference type="PANTHER" id="PTHR43133">
    <property type="entry name" value="RNA POLYMERASE ECF-TYPE SIGMA FACTO"/>
    <property type="match status" value="1"/>
</dbReference>
<comment type="similarity">
    <text evidence="1">Belongs to the sigma-70 factor family. ECF subfamily.</text>
</comment>
<dbReference type="InterPro" id="IPR013324">
    <property type="entry name" value="RNA_pol_sigma_r3/r4-like"/>
</dbReference>